<dbReference type="PANTHER" id="PTHR35525:SF3">
    <property type="entry name" value="BLL6575 PROTEIN"/>
    <property type="match status" value="1"/>
</dbReference>
<dbReference type="SUPFAM" id="SSF160904">
    <property type="entry name" value="Jann2411-like"/>
    <property type="match status" value="1"/>
</dbReference>
<evidence type="ECO:0000313" key="2">
    <source>
        <dbReference type="EMBL" id="KAB8197298.1"/>
    </source>
</evidence>
<comment type="caution">
    <text evidence="2">The sequence shown here is derived from an EMBL/GenBank/DDBJ whole genome shotgun (WGS) entry which is preliminary data.</text>
</comment>
<reference evidence="2 3" key="1">
    <citation type="submission" date="2019-10" db="EMBL/GenBank/DDBJ databases">
        <title>Nonomuraea sp. nov., isolated from Phyllanthus amarus.</title>
        <authorList>
            <person name="Klykleung N."/>
            <person name="Tanasupawat S."/>
        </authorList>
    </citation>
    <scope>NUCLEOTIDE SEQUENCE [LARGE SCALE GENOMIC DNA]</scope>
    <source>
        <strain evidence="2 3">PA1-10</strain>
    </source>
</reference>
<dbReference type="AlphaFoldDB" id="A0A5C4WUM4"/>
<dbReference type="Gene3D" id="1.10.3300.10">
    <property type="entry name" value="Jann2411-like domain"/>
    <property type="match status" value="1"/>
</dbReference>
<accession>A0A5C4WUM4</accession>
<evidence type="ECO:0000313" key="3">
    <source>
        <dbReference type="Proteomes" id="UP000312512"/>
    </source>
</evidence>
<organism evidence="2 3">
    <name type="scientific">Nonomuraea phyllanthi</name>
    <dbReference type="NCBI Taxonomy" id="2219224"/>
    <lineage>
        <taxon>Bacteria</taxon>
        <taxon>Bacillati</taxon>
        <taxon>Actinomycetota</taxon>
        <taxon>Actinomycetes</taxon>
        <taxon>Streptosporangiales</taxon>
        <taxon>Streptosporangiaceae</taxon>
        <taxon>Nonomuraea</taxon>
    </lineage>
</organism>
<dbReference type="OrthoDB" id="3531194at2"/>
<dbReference type="Proteomes" id="UP000312512">
    <property type="component" value="Unassembled WGS sequence"/>
</dbReference>
<dbReference type="InterPro" id="IPR021005">
    <property type="entry name" value="Znf_CGNR"/>
</dbReference>
<dbReference type="EMBL" id="VDLX02000001">
    <property type="protein sequence ID" value="KAB8197298.1"/>
    <property type="molecule type" value="Genomic_DNA"/>
</dbReference>
<gene>
    <name evidence="2" type="ORF">FH608_001680</name>
</gene>
<evidence type="ECO:0000259" key="1">
    <source>
        <dbReference type="Pfam" id="PF11706"/>
    </source>
</evidence>
<feature type="domain" description="Zinc finger CGNR" evidence="1">
    <location>
        <begin position="115"/>
        <end position="156"/>
    </location>
</feature>
<dbReference type="PANTHER" id="PTHR35525">
    <property type="entry name" value="BLL6575 PROTEIN"/>
    <property type="match status" value="1"/>
</dbReference>
<dbReference type="InterPro" id="IPR023286">
    <property type="entry name" value="ABATE_dom_sf"/>
</dbReference>
<dbReference type="RefSeq" id="WP_139627982.1">
    <property type="nucleotide sequence ID" value="NZ_VDLX02000001.1"/>
</dbReference>
<name>A0A5C4WUM4_9ACTN</name>
<proteinExistence type="predicted"/>
<sequence length="170" mass="18322">MVEFVNEYADRPRAVAGEQEMPYPDAAEVLTWSGRLPVLAAGDLVAAANAAYRVFSSAPDGRAFEELNALLRSARPSPVATESGLRWTVDAPGEVLPAALATCLLEWLMNHEQARLGTCEAAKCVDVYADVSPAGRRRFCSSTCLSRHKVAAYRRRSSGSRGQPGEPEPS</sequence>
<keyword evidence="3" id="KW-1185">Reference proteome</keyword>
<dbReference type="InterPro" id="IPR010852">
    <property type="entry name" value="ABATE"/>
</dbReference>
<protein>
    <submittedName>
        <fullName evidence="2">CGNR zinc finger domain-containing protein</fullName>
    </submittedName>
</protein>
<dbReference type="Pfam" id="PF11706">
    <property type="entry name" value="zf-CGNR"/>
    <property type="match status" value="1"/>
</dbReference>